<organism evidence="2 3">
    <name type="scientific">Seonamhaeicola marinus</name>
    <dbReference type="NCBI Taxonomy" id="1912246"/>
    <lineage>
        <taxon>Bacteria</taxon>
        <taxon>Pseudomonadati</taxon>
        <taxon>Bacteroidota</taxon>
        <taxon>Flavobacteriia</taxon>
        <taxon>Flavobacteriales</taxon>
        <taxon>Flavobacteriaceae</taxon>
    </lineage>
</organism>
<dbReference type="Proteomes" id="UP000323930">
    <property type="component" value="Unassembled WGS sequence"/>
</dbReference>
<feature type="signal peptide" evidence="1">
    <location>
        <begin position="1"/>
        <end position="18"/>
    </location>
</feature>
<keyword evidence="3" id="KW-1185">Reference proteome</keyword>
<evidence type="ECO:0008006" key="4">
    <source>
        <dbReference type="Google" id="ProtNLM"/>
    </source>
</evidence>
<accession>A0A5D0HTN7</accession>
<dbReference type="EMBL" id="VSDQ01000679">
    <property type="protein sequence ID" value="TYA74361.1"/>
    <property type="molecule type" value="Genomic_DNA"/>
</dbReference>
<evidence type="ECO:0000256" key="1">
    <source>
        <dbReference type="SAM" id="SignalP"/>
    </source>
</evidence>
<feature type="chain" id="PRO_5022796741" description="OmpH family outer membrane protein" evidence="1">
    <location>
        <begin position="19"/>
        <end position="160"/>
    </location>
</feature>
<gene>
    <name evidence="2" type="ORF">FUA24_13635</name>
</gene>
<dbReference type="AlphaFoldDB" id="A0A5D0HTN7"/>
<name>A0A5D0HTN7_9FLAO</name>
<dbReference type="RefSeq" id="WP_148543218.1">
    <property type="nucleotide sequence ID" value="NZ_VSDQ01000679.1"/>
</dbReference>
<evidence type="ECO:0000313" key="3">
    <source>
        <dbReference type="Proteomes" id="UP000323930"/>
    </source>
</evidence>
<protein>
    <recommendedName>
        <fullName evidence="4">OmpH family outer membrane protein</fullName>
    </recommendedName>
</protein>
<comment type="caution">
    <text evidence="2">The sequence shown here is derived from an EMBL/GenBank/DDBJ whole genome shotgun (WGS) entry which is preliminary data.</text>
</comment>
<reference evidence="2 3" key="1">
    <citation type="submission" date="2019-08" db="EMBL/GenBank/DDBJ databases">
        <title>Seonamhaeicola sediminis sp. nov., isolated from marine sediment.</title>
        <authorList>
            <person name="Cao W.R."/>
        </authorList>
    </citation>
    <scope>NUCLEOTIDE SEQUENCE [LARGE SCALE GENOMIC DNA]</scope>
    <source>
        <strain evidence="2 3">B011</strain>
    </source>
</reference>
<keyword evidence="1" id="KW-0732">Signal</keyword>
<evidence type="ECO:0000313" key="2">
    <source>
        <dbReference type="EMBL" id="TYA74361.1"/>
    </source>
</evidence>
<sequence>MKVYFVYFVLLISLISQSQNNSSFVYFEEIVPYIESHKKGKEEIAKLVVKCEDSLKHLTNEIKHLSKKIMVKTSANSNQEDVDFINLKIKKAEEFHFKSLNRIKLLEKRLDSLTLIEITKIHKDFLKENNLVNVGISLDENSNQDCINYSNLFIKYLESK</sequence>
<proteinExistence type="predicted"/>